<sequence>MAIFLPVTLNNQIFYTFKSYGNSLAVTLNDLIFAYSMFDNFLASNIE</sequence>
<organism evidence="1">
    <name type="scientific">viral metagenome</name>
    <dbReference type="NCBI Taxonomy" id="1070528"/>
    <lineage>
        <taxon>unclassified sequences</taxon>
        <taxon>metagenomes</taxon>
        <taxon>organismal metagenomes</taxon>
    </lineage>
</organism>
<dbReference type="EMBL" id="MN739353">
    <property type="protein sequence ID" value="QHT00226.1"/>
    <property type="molecule type" value="Genomic_DNA"/>
</dbReference>
<protein>
    <submittedName>
        <fullName evidence="1">Uncharacterized protein</fullName>
    </submittedName>
</protein>
<accession>A0A6C0C673</accession>
<dbReference type="AlphaFoldDB" id="A0A6C0C673"/>
<reference evidence="1" key="1">
    <citation type="journal article" date="2020" name="Nature">
        <title>Giant virus diversity and host interactions through global metagenomics.</title>
        <authorList>
            <person name="Schulz F."/>
            <person name="Roux S."/>
            <person name="Paez-Espino D."/>
            <person name="Jungbluth S."/>
            <person name="Walsh D.A."/>
            <person name="Denef V.J."/>
            <person name="McMahon K.D."/>
            <person name="Konstantinidis K.T."/>
            <person name="Eloe-Fadrosh E.A."/>
            <person name="Kyrpides N.C."/>
            <person name="Woyke T."/>
        </authorList>
    </citation>
    <scope>NUCLEOTIDE SEQUENCE</scope>
    <source>
        <strain evidence="1">GVMAG-M-3300020192-26</strain>
    </source>
</reference>
<proteinExistence type="predicted"/>
<name>A0A6C0C673_9ZZZZ</name>
<evidence type="ECO:0000313" key="1">
    <source>
        <dbReference type="EMBL" id="QHT00226.1"/>
    </source>
</evidence>